<dbReference type="RefSeq" id="WP_256532046.1">
    <property type="nucleotide sequence ID" value="NZ_CP101824.1"/>
</dbReference>
<proteinExistence type="predicted"/>
<evidence type="ECO:0000313" key="3">
    <source>
        <dbReference type="Proteomes" id="UP001595846"/>
    </source>
</evidence>
<gene>
    <name evidence="2" type="ORF">ACFOUR_01370</name>
</gene>
<organism evidence="2 3">
    <name type="scientific">Halovivax cerinus</name>
    <dbReference type="NCBI Taxonomy" id="1487865"/>
    <lineage>
        <taxon>Archaea</taxon>
        <taxon>Methanobacteriati</taxon>
        <taxon>Methanobacteriota</taxon>
        <taxon>Stenosarchaea group</taxon>
        <taxon>Halobacteria</taxon>
        <taxon>Halobacteriales</taxon>
        <taxon>Natrialbaceae</taxon>
        <taxon>Halovivax</taxon>
    </lineage>
</organism>
<feature type="region of interest" description="Disordered" evidence="1">
    <location>
        <begin position="1"/>
        <end position="23"/>
    </location>
</feature>
<dbReference type="GeneID" id="73904814"/>
<accession>A0ABD5NJZ0</accession>
<evidence type="ECO:0000256" key="1">
    <source>
        <dbReference type="SAM" id="MobiDB-lite"/>
    </source>
</evidence>
<protein>
    <submittedName>
        <fullName evidence="2">Uncharacterized protein</fullName>
    </submittedName>
</protein>
<reference evidence="2 3" key="1">
    <citation type="journal article" date="2019" name="Int. J. Syst. Evol. Microbiol.">
        <title>The Global Catalogue of Microorganisms (GCM) 10K type strain sequencing project: providing services to taxonomists for standard genome sequencing and annotation.</title>
        <authorList>
            <consortium name="The Broad Institute Genomics Platform"/>
            <consortium name="The Broad Institute Genome Sequencing Center for Infectious Disease"/>
            <person name="Wu L."/>
            <person name="Ma J."/>
        </authorList>
    </citation>
    <scope>NUCLEOTIDE SEQUENCE [LARGE SCALE GENOMIC DNA]</scope>
    <source>
        <strain evidence="2 3">IBRC-M 10256</strain>
    </source>
</reference>
<name>A0ABD5NJZ0_9EURY</name>
<dbReference type="Proteomes" id="UP001595846">
    <property type="component" value="Unassembled WGS sequence"/>
</dbReference>
<dbReference type="EMBL" id="JBHSAQ010000001">
    <property type="protein sequence ID" value="MFC3957023.1"/>
    <property type="molecule type" value="Genomic_DNA"/>
</dbReference>
<dbReference type="AlphaFoldDB" id="A0ABD5NJZ0"/>
<dbReference type="PROSITE" id="PS51318">
    <property type="entry name" value="TAT"/>
    <property type="match status" value="1"/>
</dbReference>
<keyword evidence="3" id="KW-1185">Reference proteome</keyword>
<evidence type="ECO:0000313" key="2">
    <source>
        <dbReference type="EMBL" id="MFC3957023.1"/>
    </source>
</evidence>
<dbReference type="InterPro" id="IPR006311">
    <property type="entry name" value="TAT_signal"/>
</dbReference>
<sequence>MPTSPSDTTTDESTHSSTTRRRLLTGTVGASAALTGVGLLSGVAAAHFPTQLDFDVQPDNEDDVIDVDEDETVPVAVYPVEYLDGDGERTQFDPTAEPVRYRFGSRFELADGGGTRPVDDGESVTVETDDGEERDALMLEFPVDGTGLEGGEEAVWLYWERDDSGNHGLSGVDPVRVYPSIPLDGDLLDFLRRFLCRDDPR</sequence>
<comment type="caution">
    <text evidence="2">The sequence shown here is derived from an EMBL/GenBank/DDBJ whole genome shotgun (WGS) entry which is preliminary data.</text>
</comment>